<proteinExistence type="predicted"/>
<dbReference type="Proteomes" id="UP000254535">
    <property type="component" value="Chromosome"/>
</dbReference>
<evidence type="ECO:0008006" key="3">
    <source>
        <dbReference type="Google" id="ProtNLM"/>
    </source>
</evidence>
<dbReference type="RefSeq" id="WP_115078314.1">
    <property type="nucleotide sequence ID" value="NZ_CP022313.1"/>
</dbReference>
<dbReference type="SUPFAM" id="SSF53335">
    <property type="entry name" value="S-adenosyl-L-methionine-dependent methyltransferases"/>
    <property type="match status" value="1"/>
</dbReference>
<evidence type="ECO:0000313" key="2">
    <source>
        <dbReference type="Proteomes" id="UP000254535"/>
    </source>
</evidence>
<dbReference type="Gene3D" id="3.40.50.150">
    <property type="entry name" value="Vaccinia Virus protein VP39"/>
    <property type="match status" value="1"/>
</dbReference>
<gene>
    <name evidence="1" type="ORF">CFN16_16085</name>
</gene>
<sequence length="344" mass="38849">MNTCAQPPLDDIGLDHNLQQSAMLKLAGHFHSLATGASQVPLQSLHSHLKSEIEDPEILDYHDRLIEGAGPLFSHFLASVPYILEELSRIGVALTHLARASTRSADQTFSLFEVDAFDGSNGRALAGHSQGLIRSFTSSPNQANRISFERHADPALSLFYPQSVFKVTPALLQSPDYERFSQGFDFIYEMAAFQFYTRDRERQIAHIKQFLKPGGLVFFLEKLNHPDPQEYLRRERIKDEVFKTRYFSEEEIRWKRQQMLEQMQNGQVTLEELVSALSGRFKHVHLLWSSSNFCEFVASDDQEQIERFLGLLGPAVQPAAFCFEGVRFGNLSAPHGAAAESGDD</sequence>
<protein>
    <recommendedName>
        <fullName evidence="3">Class I SAM-dependent methyltransferase</fullName>
    </recommendedName>
</protein>
<dbReference type="EMBL" id="CP022313">
    <property type="protein sequence ID" value="AXJ05585.1"/>
    <property type="molecule type" value="Genomic_DNA"/>
</dbReference>
<evidence type="ECO:0000313" key="1">
    <source>
        <dbReference type="EMBL" id="AXJ05585.1"/>
    </source>
</evidence>
<accession>A0A345UYN3</accession>
<reference evidence="1 2" key="1">
    <citation type="submission" date="2017-07" db="EMBL/GenBank/DDBJ databases">
        <title>Genome sequence of Pseudomonas NEP1.</title>
        <authorList>
            <person name="Nascimento F.X."/>
        </authorList>
    </citation>
    <scope>NUCLEOTIDE SEQUENCE [LARGE SCALE GENOMIC DNA]</scope>
    <source>
        <strain evidence="1 2">NEP1</strain>
    </source>
</reference>
<dbReference type="AlphaFoldDB" id="A0A345UYN3"/>
<organism evidence="1 2">
    <name type="scientific">Pseudomonas fluorescens</name>
    <dbReference type="NCBI Taxonomy" id="294"/>
    <lineage>
        <taxon>Bacteria</taxon>
        <taxon>Pseudomonadati</taxon>
        <taxon>Pseudomonadota</taxon>
        <taxon>Gammaproteobacteria</taxon>
        <taxon>Pseudomonadales</taxon>
        <taxon>Pseudomonadaceae</taxon>
        <taxon>Pseudomonas</taxon>
    </lineage>
</organism>
<name>A0A345UYN3_PSEFL</name>
<dbReference type="InterPro" id="IPR029063">
    <property type="entry name" value="SAM-dependent_MTases_sf"/>
</dbReference>